<dbReference type="InterPro" id="IPR015943">
    <property type="entry name" value="WD40/YVTN_repeat-like_dom_sf"/>
</dbReference>
<evidence type="ECO:0000259" key="2">
    <source>
        <dbReference type="Pfam" id="PF13360"/>
    </source>
</evidence>
<protein>
    <submittedName>
        <fullName evidence="3">Outer membrane biogenesis protein BamB</fullName>
    </submittedName>
</protein>
<dbReference type="InterPro" id="IPR018391">
    <property type="entry name" value="PQQ_b-propeller_rpt"/>
</dbReference>
<accession>A0A517S987</accession>
<feature type="domain" description="Pyrrolo-quinoline quinone repeat" evidence="2">
    <location>
        <begin position="275"/>
        <end position="365"/>
    </location>
</feature>
<dbReference type="Gene3D" id="2.40.10.480">
    <property type="match status" value="1"/>
</dbReference>
<dbReference type="PANTHER" id="PTHR34512">
    <property type="entry name" value="CELL SURFACE PROTEIN"/>
    <property type="match status" value="1"/>
</dbReference>
<gene>
    <name evidence="3" type="ORF">Pan44_07090</name>
</gene>
<dbReference type="EMBL" id="CP036271">
    <property type="protein sequence ID" value="QDT52697.1"/>
    <property type="molecule type" value="Genomic_DNA"/>
</dbReference>
<reference evidence="3 4" key="1">
    <citation type="submission" date="2019-02" db="EMBL/GenBank/DDBJ databases">
        <title>Deep-cultivation of Planctomycetes and their phenomic and genomic characterization uncovers novel biology.</title>
        <authorList>
            <person name="Wiegand S."/>
            <person name="Jogler M."/>
            <person name="Boedeker C."/>
            <person name="Pinto D."/>
            <person name="Vollmers J."/>
            <person name="Rivas-Marin E."/>
            <person name="Kohn T."/>
            <person name="Peeters S.H."/>
            <person name="Heuer A."/>
            <person name="Rast P."/>
            <person name="Oberbeckmann S."/>
            <person name="Bunk B."/>
            <person name="Jeske O."/>
            <person name="Meyerdierks A."/>
            <person name="Storesund J.E."/>
            <person name="Kallscheuer N."/>
            <person name="Luecker S."/>
            <person name="Lage O.M."/>
            <person name="Pohl T."/>
            <person name="Merkel B.J."/>
            <person name="Hornburger P."/>
            <person name="Mueller R.-W."/>
            <person name="Bruemmer F."/>
            <person name="Labrenz M."/>
            <person name="Spormann A.M."/>
            <person name="Op den Camp H."/>
            <person name="Overmann J."/>
            <person name="Amann R."/>
            <person name="Jetten M.S.M."/>
            <person name="Mascher T."/>
            <person name="Medema M.H."/>
            <person name="Devos D.P."/>
            <person name="Kaster A.-K."/>
            <person name="Ovreas L."/>
            <person name="Rohde M."/>
            <person name="Galperin M.Y."/>
            <person name="Jogler C."/>
        </authorList>
    </citation>
    <scope>NUCLEOTIDE SEQUENCE [LARGE SCALE GENOMIC DNA]</scope>
    <source>
        <strain evidence="3 4">Pan44</strain>
    </source>
</reference>
<dbReference type="RefSeq" id="WP_145027268.1">
    <property type="nucleotide sequence ID" value="NZ_CP036271.1"/>
</dbReference>
<dbReference type="SUPFAM" id="SSF50998">
    <property type="entry name" value="Quinoprotein alcohol dehydrogenase-like"/>
    <property type="match status" value="1"/>
</dbReference>
<dbReference type="PANTHER" id="PTHR34512:SF30">
    <property type="entry name" value="OUTER MEMBRANE PROTEIN ASSEMBLY FACTOR BAMB"/>
    <property type="match status" value="1"/>
</dbReference>
<sequence length="418" mass="45412" precursor="true">MHRWFGAVVVVLGLTSQAAAKDWLDFRGPTAQGLSDATRLPTTWSETENVVWKTEIPGLGWSTPVIVGNRLFITTAVQEGDDAQSLRALCIDPRSGEILWNNELFRTESKVEIHKKNSHASASPLIDGDRVFLHFGPHGTAAVDFDGKVLWKTNELKYLPQHGVGGSPALAGNHLVICCDGHDSQYVAALDKTTGHVAWKTPRDVGFSKGFSFGTPLVVDINGQTQAICPGSGAIMSYDPANGKELWRVRHGNWSVVPRPVYANGLVIACTGYEKGKILAIDPTGSGDITDSHVKWSLERGVPYNPSPVVVGDDVYFVSDAGIISCVDVSSGKVHWTERVGGKYSASLLYADGKIYAQNEEGRSIVFKPGHTFEKIAENEFANGLRTYASYTPIDGALFLRSESHLYRVGEKENVAAK</sequence>
<keyword evidence="4" id="KW-1185">Reference proteome</keyword>
<evidence type="ECO:0000313" key="4">
    <source>
        <dbReference type="Proteomes" id="UP000315700"/>
    </source>
</evidence>
<dbReference type="Pfam" id="PF13360">
    <property type="entry name" value="PQQ_2"/>
    <property type="match status" value="2"/>
</dbReference>
<feature type="domain" description="Pyrrolo-quinoline quinone repeat" evidence="2">
    <location>
        <begin position="47"/>
        <end position="201"/>
    </location>
</feature>
<organism evidence="3 4">
    <name type="scientific">Caulifigura coniformis</name>
    <dbReference type="NCBI Taxonomy" id="2527983"/>
    <lineage>
        <taxon>Bacteria</taxon>
        <taxon>Pseudomonadati</taxon>
        <taxon>Planctomycetota</taxon>
        <taxon>Planctomycetia</taxon>
        <taxon>Planctomycetales</taxon>
        <taxon>Planctomycetaceae</taxon>
        <taxon>Caulifigura</taxon>
    </lineage>
</organism>
<feature type="chain" id="PRO_5022036672" evidence="1">
    <location>
        <begin position="21"/>
        <end position="418"/>
    </location>
</feature>
<dbReference type="InterPro" id="IPR002372">
    <property type="entry name" value="PQQ_rpt_dom"/>
</dbReference>
<dbReference type="FunCoup" id="A0A517S987">
    <property type="interactions" value="19"/>
</dbReference>
<name>A0A517S987_9PLAN</name>
<feature type="signal peptide" evidence="1">
    <location>
        <begin position="1"/>
        <end position="20"/>
    </location>
</feature>
<dbReference type="SMART" id="SM00564">
    <property type="entry name" value="PQQ"/>
    <property type="match status" value="6"/>
</dbReference>
<dbReference type="Proteomes" id="UP000315700">
    <property type="component" value="Chromosome"/>
</dbReference>
<proteinExistence type="predicted"/>
<evidence type="ECO:0000256" key="1">
    <source>
        <dbReference type="SAM" id="SignalP"/>
    </source>
</evidence>
<evidence type="ECO:0000313" key="3">
    <source>
        <dbReference type="EMBL" id="QDT52697.1"/>
    </source>
</evidence>
<dbReference type="AlphaFoldDB" id="A0A517S987"/>
<keyword evidence="1" id="KW-0732">Signal</keyword>
<dbReference type="Gene3D" id="2.130.10.10">
    <property type="entry name" value="YVTN repeat-like/Quinoprotein amine dehydrogenase"/>
    <property type="match status" value="1"/>
</dbReference>
<dbReference type="OrthoDB" id="244732at2"/>
<dbReference type="InterPro" id="IPR011047">
    <property type="entry name" value="Quinoprotein_ADH-like_sf"/>
</dbReference>
<dbReference type="KEGG" id="ccos:Pan44_07090"/>
<dbReference type="InParanoid" id="A0A517S987"/>